<sequence>MSWHLTPAQAHEYAAHRADEITAMSVEAHLMHCAPCRSLVPTDEQWLADSWAELRDVVDRPRTGPVEALLARTGLAESTAKLLAATPRLYRAWLAATVAVLAAALLAAHTLPKGSLVFVFVAPVVPLLGVALAYGRGVDPAHTLTSVTPLAGQRLLFLRTCAVLVPALTLCTAVALLLPGTTAPWTAALWLLPALTLVAGSLVLGRWMHLSAAAGVMGSLWAAALFTLFLVEHSAPVVLLAPPSQVWWGTALALLLGTLLLRVRTA</sequence>
<accession>A0A841ITS3</accession>
<feature type="transmembrane region" description="Helical" evidence="1">
    <location>
        <begin position="184"/>
        <end position="205"/>
    </location>
</feature>
<dbReference type="EMBL" id="JACHJO010000004">
    <property type="protein sequence ID" value="MBB6119651.1"/>
    <property type="molecule type" value="Genomic_DNA"/>
</dbReference>
<evidence type="ECO:0000256" key="1">
    <source>
        <dbReference type="SAM" id="Phobius"/>
    </source>
</evidence>
<evidence type="ECO:0000313" key="3">
    <source>
        <dbReference type="Proteomes" id="UP000536604"/>
    </source>
</evidence>
<reference evidence="2 3" key="1">
    <citation type="submission" date="2020-08" db="EMBL/GenBank/DDBJ databases">
        <title>Genomic Encyclopedia of Type Strains, Phase III (KMG-III): the genomes of soil and plant-associated and newly described type strains.</title>
        <authorList>
            <person name="Whitman W."/>
        </authorList>
    </citation>
    <scope>NUCLEOTIDE SEQUENCE [LARGE SCALE GENOMIC DNA]</scope>
    <source>
        <strain evidence="2 3">CECT 8712</strain>
    </source>
</reference>
<feature type="transmembrane region" description="Helical" evidence="1">
    <location>
        <begin position="246"/>
        <end position="263"/>
    </location>
</feature>
<comment type="caution">
    <text evidence="2">The sequence shown here is derived from an EMBL/GenBank/DDBJ whole genome shotgun (WGS) entry which is preliminary data.</text>
</comment>
<feature type="transmembrane region" description="Helical" evidence="1">
    <location>
        <begin position="212"/>
        <end position="231"/>
    </location>
</feature>
<organism evidence="2 3">
    <name type="scientific">Nocardiopsis algeriensis</name>
    <dbReference type="NCBI Taxonomy" id="1478215"/>
    <lineage>
        <taxon>Bacteria</taxon>
        <taxon>Bacillati</taxon>
        <taxon>Actinomycetota</taxon>
        <taxon>Actinomycetes</taxon>
        <taxon>Streptosporangiales</taxon>
        <taxon>Nocardiopsidaceae</taxon>
        <taxon>Nocardiopsis</taxon>
    </lineage>
</organism>
<dbReference type="AlphaFoldDB" id="A0A841ITS3"/>
<feature type="transmembrane region" description="Helical" evidence="1">
    <location>
        <begin position="89"/>
        <end position="109"/>
    </location>
</feature>
<dbReference type="Proteomes" id="UP000536604">
    <property type="component" value="Unassembled WGS sequence"/>
</dbReference>
<protein>
    <submittedName>
        <fullName evidence="2">Uncharacterized protein</fullName>
    </submittedName>
</protein>
<keyword evidence="1" id="KW-0812">Transmembrane</keyword>
<keyword evidence="1" id="KW-0472">Membrane</keyword>
<keyword evidence="1" id="KW-1133">Transmembrane helix</keyword>
<dbReference type="RefSeq" id="WP_184289885.1">
    <property type="nucleotide sequence ID" value="NZ_JACHJO010000004.1"/>
</dbReference>
<gene>
    <name evidence="2" type="ORF">FHS13_001600</name>
</gene>
<keyword evidence="3" id="KW-1185">Reference proteome</keyword>
<evidence type="ECO:0000313" key="2">
    <source>
        <dbReference type="EMBL" id="MBB6119651.1"/>
    </source>
</evidence>
<feature type="transmembrane region" description="Helical" evidence="1">
    <location>
        <begin position="115"/>
        <end position="135"/>
    </location>
</feature>
<feature type="transmembrane region" description="Helical" evidence="1">
    <location>
        <begin position="156"/>
        <end position="178"/>
    </location>
</feature>
<name>A0A841ITS3_9ACTN</name>
<proteinExistence type="predicted"/>